<dbReference type="NCBIfam" id="TIGR00199">
    <property type="entry name" value="PncC_domain"/>
    <property type="match status" value="1"/>
</dbReference>
<dbReference type="RefSeq" id="WP_089515583.1">
    <property type="nucleotide sequence ID" value="NZ_NJGG01000001.1"/>
</dbReference>
<gene>
    <name evidence="2" type="ORF">AOC33_03480</name>
</gene>
<sequence length="160" mass="17374">MDLHEITHDLARVLIKNNWHLSTAESCTGGMVAASITELAGSSEWFERGYVTYSNQSKSEDIDVSQNLIEQHGAVSDQVARAMALGAKQNSGSDLSLSITGIAGPTGGSPEKPIGTVCFAWALANDQIVSETKHFEGNRQQIRQQACDFSLRKLLDLLRI</sequence>
<evidence type="ECO:0000313" key="2">
    <source>
        <dbReference type="EMBL" id="OXL16558.1"/>
    </source>
</evidence>
<protein>
    <submittedName>
        <fullName evidence="2">Damage-inducible protein CinA</fullName>
    </submittedName>
</protein>
<feature type="domain" description="CinA C-terminal" evidence="1">
    <location>
        <begin position="5"/>
        <end position="157"/>
    </location>
</feature>
<dbReference type="Proteomes" id="UP000215188">
    <property type="component" value="Unassembled WGS sequence"/>
</dbReference>
<keyword evidence="3" id="KW-1185">Reference proteome</keyword>
<evidence type="ECO:0000313" key="3">
    <source>
        <dbReference type="Proteomes" id="UP000215188"/>
    </source>
</evidence>
<evidence type="ECO:0000259" key="1">
    <source>
        <dbReference type="Pfam" id="PF02464"/>
    </source>
</evidence>
<accession>A0A229FYA7</accession>
<dbReference type="OrthoDB" id="9801454at2"/>
<dbReference type="Gene3D" id="3.90.950.20">
    <property type="entry name" value="CinA-like"/>
    <property type="match status" value="1"/>
</dbReference>
<reference evidence="2 3" key="1">
    <citation type="submission" date="2017-06" db="EMBL/GenBank/DDBJ databases">
        <title>Reclassification of a Polynucleobacter cosmopolitanus strain isolated from tropical Lake Victoria as Polynucleobacter victoriensis comb. nov.</title>
        <authorList>
            <person name="Hahn M.W."/>
        </authorList>
    </citation>
    <scope>NUCLEOTIDE SEQUENCE [LARGE SCALE GENOMIC DNA]</scope>
    <source>
        <strain evidence="2 3">MWH-MoIso2</strain>
    </source>
</reference>
<organism evidence="2 3">
    <name type="scientific">Polynucleobacter cosmopolitanus</name>
    <dbReference type="NCBI Taxonomy" id="351345"/>
    <lineage>
        <taxon>Bacteria</taxon>
        <taxon>Pseudomonadati</taxon>
        <taxon>Pseudomonadota</taxon>
        <taxon>Betaproteobacteria</taxon>
        <taxon>Burkholderiales</taxon>
        <taxon>Burkholderiaceae</taxon>
        <taxon>Polynucleobacter</taxon>
    </lineage>
</organism>
<proteinExistence type="predicted"/>
<dbReference type="Pfam" id="PF02464">
    <property type="entry name" value="CinA"/>
    <property type="match status" value="1"/>
</dbReference>
<dbReference type="SUPFAM" id="SSF142433">
    <property type="entry name" value="CinA-like"/>
    <property type="match status" value="1"/>
</dbReference>
<dbReference type="AlphaFoldDB" id="A0A229FYA7"/>
<name>A0A229FYA7_9BURK</name>
<dbReference type="InterPro" id="IPR008136">
    <property type="entry name" value="CinA_C"/>
</dbReference>
<dbReference type="EMBL" id="NJGG01000001">
    <property type="protein sequence ID" value="OXL16558.1"/>
    <property type="molecule type" value="Genomic_DNA"/>
</dbReference>
<dbReference type="InterPro" id="IPR036653">
    <property type="entry name" value="CinA-like_C"/>
</dbReference>
<comment type="caution">
    <text evidence="2">The sequence shown here is derived from an EMBL/GenBank/DDBJ whole genome shotgun (WGS) entry which is preliminary data.</text>
</comment>